<reference evidence="1 2" key="1">
    <citation type="submission" date="2023-02" db="EMBL/GenBank/DDBJ databases">
        <title>LHISI_Scaffold_Assembly.</title>
        <authorList>
            <person name="Stuart O.P."/>
            <person name="Cleave R."/>
            <person name="Magrath M.J.L."/>
            <person name="Mikheyev A.S."/>
        </authorList>
    </citation>
    <scope>NUCLEOTIDE SEQUENCE [LARGE SCALE GENOMIC DNA]</scope>
    <source>
        <strain evidence="1">Daus_M_001</strain>
        <tissue evidence="1">Leg muscle</tissue>
    </source>
</reference>
<sequence>MKQFSTLAVRTIDTTVASGPLLNHENSRTVYRDMLEQFLEPQVVQDDIIHDDGFQRDGTPCHYAYIIQDYLNDQFPDHWIGRGGNRSWAPRAPDLTILDFFAWGSVKA</sequence>
<evidence type="ECO:0000313" key="1">
    <source>
        <dbReference type="EMBL" id="KAJ8877243.1"/>
    </source>
</evidence>
<proteinExistence type="predicted"/>
<dbReference type="PANTHER" id="PTHR47326:SF1">
    <property type="entry name" value="HTH PSQ-TYPE DOMAIN-CONTAINING PROTEIN"/>
    <property type="match status" value="1"/>
</dbReference>
<accession>A0ABQ9GYX2</accession>
<keyword evidence="2" id="KW-1185">Reference proteome</keyword>
<gene>
    <name evidence="1" type="ORF">PR048_021697</name>
</gene>
<dbReference type="EMBL" id="JARBHB010000008">
    <property type="protein sequence ID" value="KAJ8877243.1"/>
    <property type="molecule type" value="Genomic_DNA"/>
</dbReference>
<protein>
    <submittedName>
        <fullName evidence="1">Uncharacterized protein</fullName>
    </submittedName>
</protein>
<organism evidence="1 2">
    <name type="scientific">Dryococelus australis</name>
    <dbReference type="NCBI Taxonomy" id="614101"/>
    <lineage>
        <taxon>Eukaryota</taxon>
        <taxon>Metazoa</taxon>
        <taxon>Ecdysozoa</taxon>
        <taxon>Arthropoda</taxon>
        <taxon>Hexapoda</taxon>
        <taxon>Insecta</taxon>
        <taxon>Pterygota</taxon>
        <taxon>Neoptera</taxon>
        <taxon>Polyneoptera</taxon>
        <taxon>Phasmatodea</taxon>
        <taxon>Verophasmatodea</taxon>
        <taxon>Anareolatae</taxon>
        <taxon>Phasmatidae</taxon>
        <taxon>Eurycanthinae</taxon>
        <taxon>Dryococelus</taxon>
    </lineage>
</organism>
<dbReference type="PANTHER" id="PTHR47326">
    <property type="entry name" value="TRANSPOSABLE ELEMENT TC3 TRANSPOSASE-LIKE PROTEIN"/>
    <property type="match status" value="1"/>
</dbReference>
<dbReference type="InterPro" id="IPR036397">
    <property type="entry name" value="RNaseH_sf"/>
</dbReference>
<name>A0ABQ9GYX2_9NEOP</name>
<dbReference type="Proteomes" id="UP001159363">
    <property type="component" value="Chromosome 7"/>
</dbReference>
<comment type="caution">
    <text evidence="1">The sequence shown here is derived from an EMBL/GenBank/DDBJ whole genome shotgun (WGS) entry which is preliminary data.</text>
</comment>
<dbReference type="Gene3D" id="3.30.420.10">
    <property type="entry name" value="Ribonuclease H-like superfamily/Ribonuclease H"/>
    <property type="match status" value="1"/>
</dbReference>
<evidence type="ECO:0000313" key="2">
    <source>
        <dbReference type="Proteomes" id="UP001159363"/>
    </source>
</evidence>